<proteinExistence type="predicted"/>
<accession>A0A0M2UVS5</accession>
<evidence type="ECO:0000259" key="1">
    <source>
        <dbReference type="Pfam" id="PF06634"/>
    </source>
</evidence>
<dbReference type="SUPFAM" id="SSF53335">
    <property type="entry name" value="S-adenosyl-L-methionine-dependent methyltransferases"/>
    <property type="match status" value="2"/>
</dbReference>
<keyword evidence="2" id="KW-0808">Transferase</keyword>
<dbReference type="Pfam" id="PF06634">
    <property type="entry name" value="DUF1156"/>
    <property type="match status" value="1"/>
</dbReference>
<reference evidence="2 3" key="1">
    <citation type="journal article" date="2013" name="BMC Microbiol.">
        <title>Identification of the type II cytochrome c maturation pathway in anammox bacteria by comparative genomics.</title>
        <authorList>
            <person name="Ferousi C."/>
            <person name="Speth D.R."/>
            <person name="Reimann J."/>
            <person name="Op den Camp H.J."/>
            <person name="Allen J.W."/>
            <person name="Keltjens J.T."/>
            <person name="Jetten M.S."/>
        </authorList>
    </citation>
    <scope>NUCLEOTIDE SEQUENCE [LARGE SCALE GENOMIC DNA]</scope>
    <source>
        <strain evidence="2">RU1</strain>
    </source>
</reference>
<evidence type="ECO:0000313" key="2">
    <source>
        <dbReference type="EMBL" id="KKO19947.1"/>
    </source>
</evidence>
<dbReference type="InterPro" id="IPR029063">
    <property type="entry name" value="SAM-dependent_MTases_sf"/>
</dbReference>
<dbReference type="GO" id="GO:0008168">
    <property type="term" value="F:methyltransferase activity"/>
    <property type="evidence" value="ECO:0007669"/>
    <property type="project" value="UniProtKB-KW"/>
</dbReference>
<dbReference type="PATRIC" id="fig|380242.3.peg.1655"/>
<gene>
    <name evidence="2" type="ORF">BROFUL_01339</name>
</gene>
<dbReference type="EMBL" id="LAQJ01000139">
    <property type="protein sequence ID" value="KKO19947.1"/>
    <property type="molecule type" value="Genomic_DNA"/>
</dbReference>
<name>A0A0M2UVS5_9BACT</name>
<keyword evidence="2" id="KW-0489">Methyltransferase</keyword>
<feature type="domain" description="DUF1156" evidence="1">
    <location>
        <begin position="9"/>
        <end position="65"/>
    </location>
</feature>
<dbReference type="AlphaFoldDB" id="A0A0M2UVS5"/>
<organism evidence="2 3">
    <name type="scientific">Candidatus Brocadia fulgida</name>
    <dbReference type="NCBI Taxonomy" id="380242"/>
    <lineage>
        <taxon>Bacteria</taxon>
        <taxon>Pseudomonadati</taxon>
        <taxon>Planctomycetota</taxon>
        <taxon>Candidatus Brocadiia</taxon>
        <taxon>Candidatus Brocadiales</taxon>
        <taxon>Candidatus Brocadiaceae</taxon>
        <taxon>Candidatus Brocadia</taxon>
    </lineage>
</organism>
<dbReference type="PROSITE" id="PS00092">
    <property type="entry name" value="N6_MTASE"/>
    <property type="match status" value="1"/>
</dbReference>
<protein>
    <submittedName>
        <fullName evidence="2">DNA methylase</fullName>
    </submittedName>
</protein>
<dbReference type="GO" id="GO:0032259">
    <property type="term" value="P:methylation"/>
    <property type="evidence" value="ECO:0007669"/>
    <property type="project" value="UniProtKB-KW"/>
</dbReference>
<keyword evidence="3" id="KW-1185">Reference proteome</keyword>
<dbReference type="InterPro" id="IPR002052">
    <property type="entry name" value="DNA_methylase_N6_adenine_CS"/>
</dbReference>
<comment type="caution">
    <text evidence="2">The sequence shown here is derived from an EMBL/GenBank/DDBJ whole genome shotgun (WGS) entry which is preliminary data.</text>
</comment>
<dbReference type="InterPro" id="IPR009537">
    <property type="entry name" value="DUF1156"/>
</dbReference>
<sequence length="1004" mass="114713">MKKAIEESFPIVEINRLAVPERNAFKPIYQMHKWFARRASCVFRAILLASMKPAGTNIMEEFYNDHTNDPDTNGVKILDPFMGGGTTVVEALRLGCHVTGIDLNPVAWFIVKTEVEPVDIDRLRDAFKRLEARKTHTGKSVKEELLSHYKTGCPCCGASSDVSLDKGGSGGLSSNNRSAKEDADIIYTFWVKSAICTNPNCKREVTLFNNYIIAQKTPTIRYVPDYECKHCKKVFDMDIESASLIAEKALTVCNPKDAAGELRSHKRWALWNSMTHRAACPWCSHENVEAEAKSLKKTKKKVPLAVLLCPHCYAVWQYRGALPEDVSCPACKKDYSPNRGNVAEKGSFVCESCGTKDKIINSIRKLPQEQLLPTRPYAIEGYCPECAGETLEKNLFHEVTKSKRLTHSCMINKNNGKFFKRINPSDLKRYQDVEKRWEKEKEKLPYPKSAIPDGQETHRLIEHHYRYWHQMFNPRQLLCLSTLLKAIGEEEDQVMKEMLISGFFTTLESNNVFTRHRSDADKTEGVFARHDFQPKATFAEGNVWGVSYGKCNFLKCINKAIEGKVFCYKPYDRKYSENKIISENRNEIIEANNDSKIFCGNSRNTIEGKFNIVITDPPYADNVNYSELADFFYVWLRLLLSKTYPHFSPELTPKVEEIVENPTRGKTAKDYEEGLTNVWKKCHEYLEDQGLVVFTFHHAEGSAWESLLESVCNAGFLIEAVYPIHGESESSLHLMDKQAISYDLIHVCKKRNGNGNTKKRSWAGVRQEIRAKAREEIAMIESGRYGSEKLLPADINIILIGKCLELYSKHYGAIVDHNGDVVPLQKALASIRMMVEQLIDTAHPLSSELEHIDTVSYVYLTCLCDRKEIQSDEVHKATRGILEIDGLIKAGVMRKGRAKRGRTYEVKQPDERYKDLQALFKKDARNPRQLKLFPDMEEERFDNVALVDIIHYLMGLANASENLMLWLNEFKQAIPQMRVALEYLKKRNPTFQIPIQKIVSLIEV</sequence>
<dbReference type="Gene3D" id="3.40.50.150">
    <property type="entry name" value="Vaccinia Virus protein VP39"/>
    <property type="match status" value="2"/>
</dbReference>
<dbReference type="Proteomes" id="UP000034954">
    <property type="component" value="Unassembled WGS sequence"/>
</dbReference>
<evidence type="ECO:0000313" key="3">
    <source>
        <dbReference type="Proteomes" id="UP000034954"/>
    </source>
</evidence>
<dbReference type="GO" id="GO:0003676">
    <property type="term" value="F:nucleic acid binding"/>
    <property type="evidence" value="ECO:0007669"/>
    <property type="project" value="InterPro"/>
</dbReference>